<dbReference type="InterPro" id="IPR000483">
    <property type="entry name" value="Cys-rich_flank_reg_C"/>
</dbReference>
<dbReference type="InterPro" id="IPR001611">
    <property type="entry name" value="Leu-rich_rpt"/>
</dbReference>
<dbReference type="PANTHER" id="PTHR24369:SF211">
    <property type="entry name" value="LEUCINE-RICH REPEAT-CONTAINING PROTEIN 15-LIKE"/>
    <property type="match status" value="1"/>
</dbReference>
<accession>A0A3Q0S0B8</accession>
<dbReference type="Gene3D" id="3.80.10.10">
    <property type="entry name" value="Ribonuclease Inhibitor"/>
    <property type="match status" value="2"/>
</dbReference>
<feature type="chain" id="PRO_5018638955" description="LRRCT domain-containing protein" evidence="5">
    <location>
        <begin position="45"/>
        <end position="311"/>
    </location>
</feature>
<evidence type="ECO:0000313" key="7">
    <source>
        <dbReference type="Ensembl" id="ENSACIP00000016172.1"/>
    </source>
</evidence>
<reference evidence="7" key="1">
    <citation type="submission" date="2025-08" db="UniProtKB">
        <authorList>
            <consortium name="Ensembl"/>
        </authorList>
    </citation>
    <scope>IDENTIFICATION</scope>
</reference>
<dbReference type="InterPro" id="IPR050541">
    <property type="entry name" value="LRR_TM_domain-containing"/>
</dbReference>
<dbReference type="Ensembl" id="ENSACIT00000016599.1">
    <property type="protein sequence ID" value="ENSACIP00000016172.1"/>
    <property type="gene ID" value="ENSACIG00000012573.1"/>
</dbReference>
<dbReference type="SUPFAM" id="SSF52058">
    <property type="entry name" value="L domain-like"/>
    <property type="match status" value="1"/>
</dbReference>
<name>A0A3Q0S0B8_AMPCI</name>
<dbReference type="GO" id="GO:0005886">
    <property type="term" value="C:plasma membrane"/>
    <property type="evidence" value="ECO:0007669"/>
    <property type="project" value="TreeGrafter"/>
</dbReference>
<proteinExistence type="predicted"/>
<dbReference type="InterPro" id="IPR032675">
    <property type="entry name" value="LRR_dom_sf"/>
</dbReference>
<dbReference type="InterPro" id="IPR003591">
    <property type="entry name" value="Leu-rich_rpt_typical-subtyp"/>
</dbReference>
<dbReference type="AlphaFoldDB" id="A0A3Q0S0B8"/>
<dbReference type="OMA" id="DIFCHER"/>
<feature type="region of interest" description="Disordered" evidence="4">
    <location>
        <begin position="242"/>
        <end position="263"/>
    </location>
</feature>
<evidence type="ECO:0000259" key="6">
    <source>
        <dbReference type="SMART" id="SM00082"/>
    </source>
</evidence>
<protein>
    <recommendedName>
        <fullName evidence="6">LRRCT domain-containing protein</fullName>
    </recommendedName>
</protein>
<dbReference type="PANTHER" id="PTHR24369">
    <property type="entry name" value="ANTIGEN BSP, PUTATIVE-RELATED"/>
    <property type="match status" value="1"/>
</dbReference>
<evidence type="ECO:0000313" key="8">
    <source>
        <dbReference type="Proteomes" id="UP000261340"/>
    </source>
</evidence>
<organism evidence="7 8">
    <name type="scientific">Amphilophus citrinellus</name>
    <name type="common">Midas cichlid</name>
    <name type="synonym">Cichlasoma citrinellum</name>
    <dbReference type="NCBI Taxonomy" id="61819"/>
    <lineage>
        <taxon>Eukaryota</taxon>
        <taxon>Metazoa</taxon>
        <taxon>Chordata</taxon>
        <taxon>Craniata</taxon>
        <taxon>Vertebrata</taxon>
        <taxon>Euteleostomi</taxon>
        <taxon>Actinopterygii</taxon>
        <taxon>Neopterygii</taxon>
        <taxon>Teleostei</taxon>
        <taxon>Neoteleostei</taxon>
        <taxon>Acanthomorphata</taxon>
        <taxon>Ovalentaria</taxon>
        <taxon>Cichlomorphae</taxon>
        <taxon>Cichliformes</taxon>
        <taxon>Cichlidae</taxon>
        <taxon>New World cichlids</taxon>
        <taxon>Cichlasomatinae</taxon>
        <taxon>Heroini</taxon>
        <taxon>Amphilophus</taxon>
    </lineage>
</organism>
<sequence>MSTVLLVRVAFSRTFFFIMWEMMDLPLTLHVLLLLMSLSTAVWACPDGCKCAGTSVQCIGLSNFPMAIPSSTTKIYLVKCSFNSLEPDDLTDFSNSLGSLTLSGNELLDLPEALFQNLQKLEVLQLNSNKLLVILPVETLHPLTKLQQLSLSGIFLNLPQLSQISLYENQLESLDDLTASEEVLLQQNPWRCDKDILPLRDWLKQHPSKANQTLVVCETPSSLSGEMIALLPDENLISLSSTQEPVLTSTEKRKRPHTPPTKQKLCCRLQLSKSTPRTFKGELIELVTKPQRQQKVPIQLHHKITSKQLCF</sequence>
<keyword evidence="3" id="KW-0677">Repeat</keyword>
<dbReference type="Pfam" id="PF13855">
    <property type="entry name" value="LRR_8"/>
    <property type="match status" value="1"/>
</dbReference>
<dbReference type="SMART" id="SM00369">
    <property type="entry name" value="LRR_TYP"/>
    <property type="match status" value="3"/>
</dbReference>
<feature type="signal peptide" evidence="5">
    <location>
        <begin position="1"/>
        <end position="44"/>
    </location>
</feature>
<dbReference type="SMART" id="SM00082">
    <property type="entry name" value="LRRCT"/>
    <property type="match status" value="1"/>
</dbReference>
<dbReference type="Proteomes" id="UP000261340">
    <property type="component" value="Unplaced"/>
</dbReference>
<evidence type="ECO:0000256" key="2">
    <source>
        <dbReference type="ARBA" id="ARBA00022729"/>
    </source>
</evidence>
<keyword evidence="8" id="KW-1185">Reference proteome</keyword>
<keyword evidence="2 5" id="KW-0732">Signal</keyword>
<keyword evidence="1" id="KW-0433">Leucine-rich repeat</keyword>
<feature type="domain" description="LRRCT" evidence="6">
    <location>
        <begin position="188"/>
        <end position="239"/>
    </location>
</feature>
<evidence type="ECO:0000256" key="1">
    <source>
        <dbReference type="ARBA" id="ARBA00022614"/>
    </source>
</evidence>
<evidence type="ECO:0000256" key="4">
    <source>
        <dbReference type="SAM" id="MobiDB-lite"/>
    </source>
</evidence>
<reference evidence="7" key="2">
    <citation type="submission" date="2025-09" db="UniProtKB">
        <authorList>
            <consortium name="Ensembl"/>
        </authorList>
    </citation>
    <scope>IDENTIFICATION</scope>
</reference>
<dbReference type="STRING" id="61819.ENSACIP00000016172"/>
<evidence type="ECO:0000256" key="5">
    <source>
        <dbReference type="SAM" id="SignalP"/>
    </source>
</evidence>
<evidence type="ECO:0000256" key="3">
    <source>
        <dbReference type="ARBA" id="ARBA00022737"/>
    </source>
</evidence>